<dbReference type="EMBL" id="CP133623">
    <property type="protein sequence ID" value="WMV59318.1"/>
    <property type="molecule type" value="Genomic_DNA"/>
</dbReference>
<proteinExistence type="predicted"/>
<name>A0AAF0V5K1_SOLVR</name>
<accession>A0AAF0V5K1</accession>
<organism evidence="1 2">
    <name type="scientific">Solanum verrucosum</name>
    <dbReference type="NCBI Taxonomy" id="315347"/>
    <lineage>
        <taxon>Eukaryota</taxon>
        <taxon>Viridiplantae</taxon>
        <taxon>Streptophyta</taxon>
        <taxon>Embryophyta</taxon>
        <taxon>Tracheophyta</taxon>
        <taxon>Spermatophyta</taxon>
        <taxon>Magnoliopsida</taxon>
        <taxon>eudicotyledons</taxon>
        <taxon>Gunneridae</taxon>
        <taxon>Pentapetalae</taxon>
        <taxon>asterids</taxon>
        <taxon>lamiids</taxon>
        <taxon>Solanales</taxon>
        <taxon>Solanaceae</taxon>
        <taxon>Solanoideae</taxon>
        <taxon>Solaneae</taxon>
        <taxon>Solanum</taxon>
    </lineage>
</organism>
<reference evidence="1" key="1">
    <citation type="submission" date="2023-08" db="EMBL/GenBank/DDBJ databases">
        <title>A de novo genome assembly of Solanum verrucosum Schlechtendal, a Mexican diploid species geographically isolated from the other diploid A-genome species in potato relatives.</title>
        <authorList>
            <person name="Hosaka K."/>
        </authorList>
    </citation>
    <scope>NUCLEOTIDE SEQUENCE</scope>
    <source>
        <tissue evidence="1">Young leaves</tissue>
    </source>
</reference>
<keyword evidence="2" id="KW-1185">Reference proteome</keyword>
<evidence type="ECO:0000313" key="1">
    <source>
        <dbReference type="EMBL" id="WMV59318.1"/>
    </source>
</evidence>
<protein>
    <submittedName>
        <fullName evidence="1">Uncharacterized protein</fullName>
    </submittedName>
</protein>
<sequence>MRRTTFSRKTMEWLVFVLRVASKDSGPHIRRWKLNYVRASKWPTKESAEARINTRNISGGAENLVNGFLERCVVGSFSEYLKEKPMLADI</sequence>
<evidence type="ECO:0000313" key="2">
    <source>
        <dbReference type="Proteomes" id="UP001234989"/>
    </source>
</evidence>
<dbReference type="AlphaFoldDB" id="A0AAF0V5K1"/>
<gene>
    <name evidence="1" type="ORF">MTR67_052703</name>
</gene>
<dbReference type="Proteomes" id="UP001234989">
    <property type="component" value="Chromosome 12"/>
</dbReference>